<sequence length="174" mass="18488">MTTIVRWPGHPVAERGLPELLAAYHLRTEAEKGVVLADADALPDRYRAEVTDPGAAFADAAVFVALLGRRAVGCVVVGAPVGGRCELKRLWTDPECRGRGIASALLAAGVAHGEEQGAGTVRLTVWNWRADAIALYAKLGFRVTASWEAREDLVCMEYRTVAPAPCPRGAGDAP</sequence>
<gene>
    <name evidence="3" type="ORF">WKI68_07850</name>
</gene>
<dbReference type="InterPro" id="IPR016181">
    <property type="entry name" value="Acyl_CoA_acyltransferase"/>
</dbReference>
<dbReference type="Pfam" id="PF00583">
    <property type="entry name" value="Acetyltransf_1"/>
    <property type="match status" value="1"/>
</dbReference>
<dbReference type="PANTHER" id="PTHR13947">
    <property type="entry name" value="GNAT FAMILY N-ACETYLTRANSFERASE"/>
    <property type="match status" value="1"/>
</dbReference>
<protein>
    <submittedName>
        <fullName evidence="3">GNAT family N-acetyltransferase</fullName>
    </submittedName>
</protein>
<dbReference type="CDD" id="cd04301">
    <property type="entry name" value="NAT_SF"/>
    <property type="match status" value="1"/>
</dbReference>
<dbReference type="InterPro" id="IPR000182">
    <property type="entry name" value="GNAT_dom"/>
</dbReference>
<keyword evidence="4" id="KW-1185">Reference proteome</keyword>
<dbReference type="EMBL" id="JBBKAM010000002">
    <property type="protein sequence ID" value="MEJ8641416.1"/>
    <property type="molecule type" value="Genomic_DNA"/>
</dbReference>
<organism evidence="3 4">
    <name type="scientific">Streptomyces caledonius</name>
    <dbReference type="NCBI Taxonomy" id="3134107"/>
    <lineage>
        <taxon>Bacteria</taxon>
        <taxon>Bacillati</taxon>
        <taxon>Actinomycetota</taxon>
        <taxon>Actinomycetes</taxon>
        <taxon>Kitasatosporales</taxon>
        <taxon>Streptomycetaceae</taxon>
        <taxon>Streptomyces</taxon>
    </lineage>
</organism>
<accession>A0ABU8U0K6</accession>
<name>A0ABU8U0K6_9ACTN</name>
<dbReference type="SUPFAM" id="SSF55729">
    <property type="entry name" value="Acyl-CoA N-acyltransferases (Nat)"/>
    <property type="match status" value="1"/>
</dbReference>
<dbReference type="Gene3D" id="3.40.630.30">
    <property type="match status" value="1"/>
</dbReference>
<evidence type="ECO:0000259" key="2">
    <source>
        <dbReference type="PROSITE" id="PS51186"/>
    </source>
</evidence>
<comment type="caution">
    <text evidence="3">The sequence shown here is derived from an EMBL/GenBank/DDBJ whole genome shotgun (WGS) entry which is preliminary data.</text>
</comment>
<reference evidence="3 4" key="1">
    <citation type="submission" date="2024-03" db="EMBL/GenBank/DDBJ databases">
        <title>Novel Streptomyces species of biotechnological and ecological value are a feature of Machair soil.</title>
        <authorList>
            <person name="Prole J.R."/>
            <person name="Goodfellow M."/>
            <person name="Allenby N."/>
            <person name="Ward A.C."/>
        </authorList>
    </citation>
    <scope>NUCLEOTIDE SEQUENCE [LARGE SCALE GENOMIC DNA]</scope>
    <source>
        <strain evidence="3 4">MS1.HAVA.3</strain>
    </source>
</reference>
<dbReference type="InterPro" id="IPR050769">
    <property type="entry name" value="NAT_camello-type"/>
</dbReference>
<proteinExistence type="predicted"/>
<evidence type="ECO:0000313" key="3">
    <source>
        <dbReference type="EMBL" id="MEJ8641416.1"/>
    </source>
</evidence>
<dbReference type="PANTHER" id="PTHR13947:SF37">
    <property type="entry name" value="LD18367P"/>
    <property type="match status" value="1"/>
</dbReference>
<dbReference type="Proteomes" id="UP001382904">
    <property type="component" value="Unassembled WGS sequence"/>
</dbReference>
<feature type="domain" description="N-acetyltransferase" evidence="2">
    <location>
        <begin position="18"/>
        <end position="161"/>
    </location>
</feature>
<evidence type="ECO:0000256" key="1">
    <source>
        <dbReference type="ARBA" id="ARBA00022679"/>
    </source>
</evidence>
<dbReference type="PROSITE" id="PS51186">
    <property type="entry name" value="GNAT"/>
    <property type="match status" value="1"/>
</dbReference>
<keyword evidence="1" id="KW-0808">Transferase</keyword>
<evidence type="ECO:0000313" key="4">
    <source>
        <dbReference type="Proteomes" id="UP001382904"/>
    </source>
</evidence>